<dbReference type="Proteomes" id="UP000464378">
    <property type="component" value="Chromosome"/>
</dbReference>
<evidence type="ECO:0000313" key="1">
    <source>
        <dbReference type="EMBL" id="VIP04564.1"/>
    </source>
</evidence>
<protein>
    <submittedName>
        <fullName evidence="1">Uncharacterized protein</fullName>
    </submittedName>
</protein>
<name>A0A6C2YT41_9BACT</name>
<proteinExistence type="predicted"/>
<organism evidence="1">
    <name type="scientific">Tuwongella immobilis</name>
    <dbReference type="NCBI Taxonomy" id="692036"/>
    <lineage>
        <taxon>Bacteria</taxon>
        <taxon>Pseudomonadati</taxon>
        <taxon>Planctomycetota</taxon>
        <taxon>Planctomycetia</taxon>
        <taxon>Gemmatales</taxon>
        <taxon>Gemmataceae</taxon>
        <taxon>Tuwongella</taxon>
    </lineage>
</organism>
<dbReference type="EMBL" id="LR593887">
    <property type="protein sequence ID" value="VTS06489.1"/>
    <property type="molecule type" value="Genomic_DNA"/>
</dbReference>
<evidence type="ECO:0000313" key="2">
    <source>
        <dbReference type="Proteomes" id="UP000464378"/>
    </source>
</evidence>
<dbReference type="AlphaFoldDB" id="A0A6C2YT41"/>
<reference evidence="1" key="1">
    <citation type="submission" date="2019-04" db="EMBL/GenBank/DDBJ databases">
        <authorList>
            <consortium name="Science for Life Laboratories"/>
        </authorList>
    </citation>
    <scope>NUCLEOTIDE SEQUENCE</scope>
    <source>
        <strain evidence="1">MBLW1</strain>
    </source>
</reference>
<dbReference type="RefSeq" id="WP_162659634.1">
    <property type="nucleotide sequence ID" value="NZ_LR593887.1"/>
</dbReference>
<dbReference type="InParanoid" id="A0A6C2YT41"/>
<dbReference type="KEGG" id="tim:GMBLW1_46290"/>
<sequence length="115" mass="12841">MIQLNLSRGPYGIAVAEVPSEYQLLGEFLTSEASCTDSWVFSEFARLLREISSNALENDQMSGDAYTVFANRSSVTITFQYDDGPPPVTVSLSEMQDLLDRWNELLETNGYTGEE</sequence>
<keyword evidence="2" id="KW-1185">Reference proteome</keyword>
<dbReference type="EMBL" id="LR586016">
    <property type="protein sequence ID" value="VIP04564.1"/>
    <property type="molecule type" value="Genomic_DNA"/>
</dbReference>
<gene>
    <name evidence="1" type="ORF">GMBLW1_46290</name>
</gene>
<accession>A0A6C2YT41</accession>